<dbReference type="Pfam" id="PF01075">
    <property type="entry name" value="Glyco_transf_9"/>
    <property type="match status" value="1"/>
</dbReference>
<evidence type="ECO:0000256" key="1">
    <source>
        <dbReference type="ARBA" id="ARBA00022676"/>
    </source>
</evidence>
<gene>
    <name evidence="3" type="ORF">V3I05_04335</name>
</gene>
<dbReference type="RefSeq" id="WP_343354151.1">
    <property type="nucleotide sequence ID" value="NZ_CP145316.1"/>
</dbReference>
<name>A0ABZ3F8R8_9HELI</name>
<sequence>MHKPPKIDFSPIRLQSSPSHKARIADFLHKHNLQNRPIVAINPFVYTTSHNLTLECWRELITHLARTYPYIGFVIPTYKDNAKICFDDMENVAIFNNDSDLLNIVALLESTSLFISPSTGLSHIADNLGAPMIWLCSRRDSFVWVGETMNPKLFVILKQRTSKMSEQAQKKYIELAKQKFQVVIKDLNAR</sequence>
<keyword evidence="1" id="KW-0328">Glycosyltransferase</keyword>
<protein>
    <submittedName>
        <fullName evidence="3">Glycosyltransferase family 9 protein</fullName>
    </submittedName>
</protein>
<dbReference type="EMBL" id="CP145316">
    <property type="protein sequence ID" value="XAM18912.1"/>
    <property type="molecule type" value="Genomic_DNA"/>
</dbReference>
<dbReference type="PANTHER" id="PTHR30160">
    <property type="entry name" value="TETRAACYLDISACCHARIDE 4'-KINASE-RELATED"/>
    <property type="match status" value="1"/>
</dbReference>
<dbReference type="SUPFAM" id="SSF53756">
    <property type="entry name" value="UDP-Glycosyltransferase/glycogen phosphorylase"/>
    <property type="match status" value="1"/>
</dbReference>
<dbReference type="Gene3D" id="3.40.50.2000">
    <property type="entry name" value="Glycogen Phosphorylase B"/>
    <property type="match status" value="1"/>
</dbReference>
<keyword evidence="4" id="KW-1185">Reference proteome</keyword>
<evidence type="ECO:0000313" key="3">
    <source>
        <dbReference type="EMBL" id="XAM18912.1"/>
    </source>
</evidence>
<keyword evidence="2" id="KW-0808">Transferase</keyword>
<organism evidence="3 4">
    <name type="scientific">Helicobacter mastomyrinus</name>
    <dbReference type="NCBI Taxonomy" id="287948"/>
    <lineage>
        <taxon>Bacteria</taxon>
        <taxon>Pseudomonadati</taxon>
        <taxon>Campylobacterota</taxon>
        <taxon>Epsilonproteobacteria</taxon>
        <taxon>Campylobacterales</taxon>
        <taxon>Helicobacteraceae</taxon>
        <taxon>Helicobacter</taxon>
    </lineage>
</organism>
<proteinExistence type="predicted"/>
<dbReference type="InterPro" id="IPR002201">
    <property type="entry name" value="Glyco_trans_9"/>
</dbReference>
<accession>A0ABZ3F8R8</accession>
<dbReference type="InterPro" id="IPR051199">
    <property type="entry name" value="LPS_LOS_Heptosyltrfase"/>
</dbReference>
<evidence type="ECO:0000256" key="2">
    <source>
        <dbReference type="ARBA" id="ARBA00022679"/>
    </source>
</evidence>
<dbReference type="Proteomes" id="UP001434737">
    <property type="component" value="Chromosome"/>
</dbReference>
<evidence type="ECO:0000313" key="4">
    <source>
        <dbReference type="Proteomes" id="UP001434737"/>
    </source>
</evidence>
<reference evidence="3 4" key="1">
    <citation type="submission" date="2024-02" db="EMBL/GenBank/DDBJ databases">
        <title>Genome and pathogenicity analysis of Helicobacter mastomyrinus isolated from mice.</title>
        <authorList>
            <person name="Zhu L."/>
        </authorList>
    </citation>
    <scope>NUCLEOTIDE SEQUENCE [LARGE SCALE GENOMIC DNA]</scope>
    <source>
        <strain evidence="3 4">Hm-17</strain>
    </source>
</reference>